<dbReference type="SMART" id="SM00179">
    <property type="entry name" value="EGF_CA"/>
    <property type="match status" value="1"/>
</dbReference>
<dbReference type="EMBL" id="LZPO01056651">
    <property type="protein sequence ID" value="OBS71524.1"/>
    <property type="molecule type" value="Genomic_DNA"/>
</dbReference>
<evidence type="ECO:0000256" key="2">
    <source>
        <dbReference type="ARBA" id="ARBA00022737"/>
    </source>
</evidence>
<sequence>MLEFLATPPAKRPNTGSAVAKQGPYVLRVLCEINEDDCGPGPSLDSGLQCLHSATCVDLVGGFRCNCPPEYTGSAL</sequence>
<evidence type="ECO:0000256" key="5">
    <source>
        <dbReference type="PROSITE-ProRule" id="PRU00076"/>
    </source>
</evidence>
<protein>
    <recommendedName>
        <fullName evidence="6">EGF-like domain-containing protein</fullName>
    </recommendedName>
</protein>
<dbReference type="OrthoDB" id="430340at2759"/>
<comment type="caution">
    <text evidence="7">The sequence shown here is derived from an EMBL/GenBank/DDBJ whole genome shotgun (WGS) entry which is preliminary data.</text>
</comment>
<dbReference type="InterPro" id="IPR000742">
    <property type="entry name" value="EGF"/>
</dbReference>
<keyword evidence="8" id="KW-1185">Reference proteome</keyword>
<dbReference type="InterPro" id="IPR000152">
    <property type="entry name" value="EGF-type_Asp/Asn_hydroxyl_site"/>
</dbReference>
<keyword evidence="4" id="KW-0325">Glycoprotein</keyword>
<name>A0A1A6GZV4_NEOLE</name>
<dbReference type="AlphaFoldDB" id="A0A1A6GZV4"/>
<evidence type="ECO:0000313" key="8">
    <source>
        <dbReference type="Proteomes" id="UP000092124"/>
    </source>
</evidence>
<evidence type="ECO:0000256" key="3">
    <source>
        <dbReference type="ARBA" id="ARBA00023157"/>
    </source>
</evidence>
<feature type="domain" description="EGF-like" evidence="6">
    <location>
        <begin position="34"/>
        <end position="74"/>
    </location>
</feature>
<keyword evidence="2" id="KW-0677">Repeat</keyword>
<organism evidence="7 8">
    <name type="scientific">Neotoma lepida</name>
    <name type="common">Desert woodrat</name>
    <dbReference type="NCBI Taxonomy" id="56216"/>
    <lineage>
        <taxon>Eukaryota</taxon>
        <taxon>Metazoa</taxon>
        <taxon>Chordata</taxon>
        <taxon>Craniata</taxon>
        <taxon>Vertebrata</taxon>
        <taxon>Euteleostomi</taxon>
        <taxon>Mammalia</taxon>
        <taxon>Eutheria</taxon>
        <taxon>Euarchontoglires</taxon>
        <taxon>Glires</taxon>
        <taxon>Rodentia</taxon>
        <taxon>Myomorpha</taxon>
        <taxon>Muroidea</taxon>
        <taxon>Cricetidae</taxon>
        <taxon>Neotominae</taxon>
        <taxon>Neotoma</taxon>
    </lineage>
</organism>
<dbReference type="Proteomes" id="UP000092124">
    <property type="component" value="Unassembled WGS sequence"/>
</dbReference>
<dbReference type="InterPro" id="IPR018097">
    <property type="entry name" value="EGF_Ca-bd_CS"/>
</dbReference>
<dbReference type="Gene3D" id="2.10.25.10">
    <property type="entry name" value="Laminin"/>
    <property type="match status" value="1"/>
</dbReference>
<gene>
    <name evidence="7" type="ORF">A6R68_13899</name>
</gene>
<evidence type="ECO:0000313" key="7">
    <source>
        <dbReference type="EMBL" id="OBS71524.1"/>
    </source>
</evidence>
<dbReference type="FunFam" id="2.10.25.10:FF:000006">
    <property type="entry name" value="Versican core protein-like isoform 1"/>
    <property type="match status" value="1"/>
</dbReference>
<dbReference type="PROSITE" id="PS50026">
    <property type="entry name" value="EGF_3"/>
    <property type="match status" value="1"/>
</dbReference>
<evidence type="ECO:0000256" key="1">
    <source>
        <dbReference type="ARBA" id="ARBA00022536"/>
    </source>
</evidence>
<dbReference type="CDD" id="cd00054">
    <property type="entry name" value="EGF_CA"/>
    <property type="match status" value="1"/>
</dbReference>
<dbReference type="GO" id="GO:0005509">
    <property type="term" value="F:calcium ion binding"/>
    <property type="evidence" value="ECO:0007669"/>
    <property type="project" value="InterPro"/>
</dbReference>
<keyword evidence="1 5" id="KW-0245">EGF-like domain</keyword>
<evidence type="ECO:0000256" key="4">
    <source>
        <dbReference type="ARBA" id="ARBA00023180"/>
    </source>
</evidence>
<reference evidence="7 8" key="1">
    <citation type="submission" date="2016-06" db="EMBL/GenBank/DDBJ databases">
        <title>The Draft Genome Sequence and Annotation of the Desert Woodrat Neotoma lepida.</title>
        <authorList>
            <person name="Campbell M."/>
            <person name="Oakeson K.F."/>
            <person name="Yandell M."/>
            <person name="Halpert J.R."/>
            <person name="Dearing D."/>
        </authorList>
    </citation>
    <scope>NUCLEOTIDE SEQUENCE [LARGE SCALE GENOMIC DNA]</scope>
    <source>
        <strain evidence="7">417</strain>
        <tissue evidence="7">Liver</tissue>
    </source>
</reference>
<comment type="caution">
    <text evidence="5">Lacks conserved residue(s) required for the propagation of feature annotation.</text>
</comment>
<dbReference type="PROSITE" id="PS01187">
    <property type="entry name" value="EGF_CA"/>
    <property type="match status" value="1"/>
</dbReference>
<dbReference type="SUPFAM" id="SSF57196">
    <property type="entry name" value="EGF/Laminin"/>
    <property type="match status" value="1"/>
</dbReference>
<dbReference type="InterPro" id="IPR001881">
    <property type="entry name" value="EGF-like_Ca-bd_dom"/>
</dbReference>
<evidence type="ECO:0000259" key="6">
    <source>
        <dbReference type="PROSITE" id="PS50026"/>
    </source>
</evidence>
<dbReference type="STRING" id="56216.A0A1A6GZV4"/>
<keyword evidence="3" id="KW-1015">Disulfide bond</keyword>
<dbReference type="PROSITE" id="PS00010">
    <property type="entry name" value="ASX_HYDROXYL"/>
    <property type="match status" value="1"/>
</dbReference>
<dbReference type="Pfam" id="PF00008">
    <property type="entry name" value="EGF"/>
    <property type="match status" value="1"/>
</dbReference>
<accession>A0A1A6GZV4</accession>
<proteinExistence type="predicted"/>